<comment type="similarity">
    <text evidence="2 14 16">Belongs to the TonB-dependent receptor family.</text>
</comment>
<accession>A0A9Q3ZYI0</accession>
<dbReference type="GO" id="GO:0015891">
    <property type="term" value="P:siderophore transport"/>
    <property type="evidence" value="ECO:0007669"/>
    <property type="project" value="InterPro"/>
</dbReference>
<keyword evidence="8" id="KW-0408">Iron</keyword>
<evidence type="ECO:0000256" key="6">
    <source>
        <dbReference type="ARBA" id="ARBA00022692"/>
    </source>
</evidence>
<evidence type="ECO:0000256" key="11">
    <source>
        <dbReference type="ARBA" id="ARBA00023136"/>
    </source>
</evidence>
<evidence type="ECO:0000256" key="17">
    <source>
        <dbReference type="SAM" id="SignalP"/>
    </source>
</evidence>
<feature type="short sequence motif" description="TonB C-terminal box" evidence="15">
    <location>
        <begin position="789"/>
        <end position="806"/>
    </location>
</feature>
<evidence type="ECO:0000256" key="2">
    <source>
        <dbReference type="ARBA" id="ARBA00009810"/>
    </source>
</evidence>
<gene>
    <name evidence="19" type="ORF">GIW73_14270</name>
</gene>
<evidence type="ECO:0000256" key="5">
    <source>
        <dbReference type="ARBA" id="ARBA00022496"/>
    </source>
</evidence>
<keyword evidence="7 17" id="KW-0732">Signal</keyword>
<dbReference type="InterPro" id="IPR039426">
    <property type="entry name" value="TonB-dep_rcpt-like"/>
</dbReference>
<evidence type="ECO:0000256" key="13">
    <source>
        <dbReference type="ARBA" id="ARBA00023237"/>
    </source>
</evidence>
<dbReference type="GO" id="GO:0015344">
    <property type="term" value="F:siderophore uptake transmembrane transporter activity"/>
    <property type="evidence" value="ECO:0007669"/>
    <property type="project" value="TreeGrafter"/>
</dbReference>
<dbReference type="PANTHER" id="PTHR32552">
    <property type="entry name" value="FERRICHROME IRON RECEPTOR-RELATED"/>
    <property type="match status" value="1"/>
</dbReference>
<protein>
    <submittedName>
        <fullName evidence="19">TonB-dependent siderophore receptor</fullName>
    </submittedName>
</protein>
<evidence type="ECO:0000256" key="4">
    <source>
        <dbReference type="ARBA" id="ARBA00022452"/>
    </source>
</evidence>
<dbReference type="GO" id="GO:0038023">
    <property type="term" value="F:signaling receptor activity"/>
    <property type="evidence" value="ECO:0007669"/>
    <property type="project" value="InterPro"/>
</dbReference>
<dbReference type="Pfam" id="PF07715">
    <property type="entry name" value="Plug"/>
    <property type="match status" value="1"/>
</dbReference>
<keyword evidence="11 14" id="KW-0472">Membrane</keyword>
<dbReference type="AlphaFoldDB" id="A0A9Q3ZYI0"/>
<evidence type="ECO:0000256" key="8">
    <source>
        <dbReference type="ARBA" id="ARBA00023004"/>
    </source>
</evidence>
<keyword evidence="13 14" id="KW-0998">Cell outer membrane</keyword>
<feature type="signal peptide" evidence="17">
    <location>
        <begin position="1"/>
        <end position="40"/>
    </location>
</feature>
<reference evidence="19" key="1">
    <citation type="submission" date="2019-11" db="EMBL/GenBank/DDBJ databases">
        <title>Epiphytic Pseudomonas syringae from cherry orchards.</title>
        <authorList>
            <person name="Hulin M.T."/>
        </authorList>
    </citation>
    <scope>NUCLEOTIDE SEQUENCE</scope>
    <source>
        <strain evidence="19">PA-6-9A</strain>
    </source>
</reference>
<organism evidence="19 20">
    <name type="scientific">Pseudomonas syringae</name>
    <dbReference type="NCBI Taxonomy" id="317"/>
    <lineage>
        <taxon>Bacteria</taxon>
        <taxon>Pseudomonadati</taxon>
        <taxon>Pseudomonadota</taxon>
        <taxon>Gammaproteobacteria</taxon>
        <taxon>Pseudomonadales</taxon>
        <taxon>Pseudomonadaceae</taxon>
        <taxon>Pseudomonas</taxon>
    </lineage>
</organism>
<dbReference type="PROSITE" id="PS52016">
    <property type="entry name" value="TONB_DEPENDENT_REC_3"/>
    <property type="match status" value="1"/>
</dbReference>
<proteinExistence type="inferred from homology"/>
<evidence type="ECO:0000256" key="16">
    <source>
        <dbReference type="RuleBase" id="RU003357"/>
    </source>
</evidence>
<keyword evidence="4 14" id="KW-1134">Transmembrane beta strand</keyword>
<keyword evidence="3 14" id="KW-0813">Transport</keyword>
<dbReference type="InterPro" id="IPR000531">
    <property type="entry name" value="Beta-barrel_TonB"/>
</dbReference>
<evidence type="ECO:0000256" key="3">
    <source>
        <dbReference type="ARBA" id="ARBA00022448"/>
    </source>
</evidence>
<dbReference type="InterPro" id="IPR010105">
    <property type="entry name" value="TonB_sidphr_rcpt"/>
</dbReference>
<evidence type="ECO:0000256" key="15">
    <source>
        <dbReference type="PROSITE-ProRule" id="PRU10144"/>
    </source>
</evidence>
<dbReference type="FunFam" id="2.170.130.10:FF:000010">
    <property type="entry name" value="Ferripyoverdine receptor"/>
    <property type="match status" value="1"/>
</dbReference>
<name>A0A9Q3ZYI0_PSESX</name>
<keyword evidence="12 19" id="KW-0675">Receptor</keyword>
<comment type="caution">
    <text evidence="19">The sequence shown here is derived from an EMBL/GenBank/DDBJ whole genome shotgun (WGS) entry which is preliminary data.</text>
</comment>
<dbReference type="Gene3D" id="2.40.170.20">
    <property type="entry name" value="TonB-dependent receptor, beta-barrel domain"/>
    <property type="match status" value="1"/>
</dbReference>
<dbReference type="SUPFAM" id="SSF56935">
    <property type="entry name" value="Porins"/>
    <property type="match status" value="1"/>
</dbReference>
<dbReference type="Gene3D" id="2.170.130.10">
    <property type="entry name" value="TonB-dependent receptor, plug domain"/>
    <property type="match status" value="1"/>
</dbReference>
<dbReference type="CDD" id="cd01347">
    <property type="entry name" value="ligand_gated_channel"/>
    <property type="match status" value="1"/>
</dbReference>
<evidence type="ECO:0000256" key="9">
    <source>
        <dbReference type="ARBA" id="ARBA00023065"/>
    </source>
</evidence>
<dbReference type="Proteomes" id="UP000814207">
    <property type="component" value="Unassembled WGS sequence"/>
</dbReference>
<dbReference type="InterPro" id="IPR010917">
    <property type="entry name" value="TonB_rcpt_CS"/>
</dbReference>
<evidence type="ECO:0000256" key="7">
    <source>
        <dbReference type="ARBA" id="ARBA00022729"/>
    </source>
</evidence>
<dbReference type="InterPro" id="IPR037066">
    <property type="entry name" value="Plug_dom_sf"/>
</dbReference>
<keyword evidence="10 16" id="KW-0798">TonB box</keyword>
<feature type="domain" description="Secretin/TonB short N-terminal" evidence="18">
    <location>
        <begin position="66"/>
        <end position="117"/>
    </location>
</feature>
<dbReference type="EMBL" id="WKEU01000056">
    <property type="protein sequence ID" value="MCF5064104.1"/>
    <property type="molecule type" value="Genomic_DNA"/>
</dbReference>
<dbReference type="PROSITE" id="PS01156">
    <property type="entry name" value="TONB_DEPENDENT_REC_2"/>
    <property type="match status" value="1"/>
</dbReference>
<evidence type="ECO:0000256" key="12">
    <source>
        <dbReference type="ARBA" id="ARBA00023170"/>
    </source>
</evidence>
<comment type="subcellular location">
    <subcellularLocation>
        <location evidence="1 14">Cell outer membrane</location>
        <topology evidence="1 14">Multi-pass membrane protein</topology>
    </subcellularLocation>
</comment>
<dbReference type="Gene3D" id="3.55.50.30">
    <property type="match status" value="1"/>
</dbReference>
<sequence>MHPRHLKAIPLLTYAVRLSLYGLTPASVCGLALVPAQAVAQTQASYLIPAGPLGSALTQFGVQAGVTLSFDTEQTRQLTTPGLQGSYSVDEGLQRLLANSGLQAERQANGGYVLVAVSSGAALELGTTSVNGRAQDETTEGTRSYTTGSTNTATKLPMSIRETPQSVTVVTRQRIEDENLVNLDDVLTSTTGVTLTKNGSERSNYYARGQQIDTLQIDGVPTNIANAYSLDAISKPNTDLYDRIEVVRGANGLMQGAGNPSAAINLVRKRPTVEPQVQITSSMGSWDTYRNAVDASSALNDAGTLRGRAVVAYSKGHSYRDEAEKENTLVYGILEADLDDTSMVTVGFSYQKDRNPGYDWSGLPTTAEGTFYPLSRSTALTADWAKLNKTNTNVFADYQKRFDNDWKLVLSANQIWAKSDFLANYTWPVAGSPGAFTLNPRGFRYDDTQTSVDGYLSGPFQMLGRQHDLILGINARHDDFDYHGGRDASYSYIFDVNDLSSFNPPAPNINYSQWKYNYTTEQEGAYMATRLSLTDSTKFILGSRVSWYKTTTDLIGVKGEYSKNGNVVPYAGIVQDLNENFSAYASYTEIFKPQNNVDADGSLLDPATGSNYEIGLKGETLDKRFGGSVALFQTDLTGVAETTSPCSAGVLSCFKASEKIRTKGIDVEAYGELLPEWNVSAGYTYSAPKYAGGANKGSAASTYIPRHLFKLSTDYRLPAPVNNVRIGGSLLAQTHMYEETGAFRVEQSGYAIANVHAVYEFNKNYELQYNLNNAFDKKYYQTVQYNNYNNFYGDPRNFTVTLRAKF</sequence>
<dbReference type="PANTHER" id="PTHR32552:SF74">
    <property type="entry name" value="HYDROXAMATE SIDEROPHORE RECEPTOR FHUE"/>
    <property type="match status" value="1"/>
</dbReference>
<feature type="chain" id="PRO_5040454770" evidence="17">
    <location>
        <begin position="41"/>
        <end position="806"/>
    </location>
</feature>
<dbReference type="InterPro" id="IPR012910">
    <property type="entry name" value="Plug_dom"/>
</dbReference>
<dbReference type="GO" id="GO:0009279">
    <property type="term" value="C:cell outer membrane"/>
    <property type="evidence" value="ECO:0007669"/>
    <property type="project" value="UniProtKB-SubCell"/>
</dbReference>
<dbReference type="InterPro" id="IPR036942">
    <property type="entry name" value="Beta-barrel_TonB_sf"/>
</dbReference>
<dbReference type="InterPro" id="IPR011662">
    <property type="entry name" value="Secretin/TonB_short_N"/>
</dbReference>
<evidence type="ECO:0000259" key="18">
    <source>
        <dbReference type="SMART" id="SM00965"/>
    </source>
</evidence>
<dbReference type="NCBIfam" id="TIGR01783">
    <property type="entry name" value="TonB-siderophor"/>
    <property type="match status" value="1"/>
</dbReference>
<evidence type="ECO:0000256" key="14">
    <source>
        <dbReference type="PROSITE-ProRule" id="PRU01360"/>
    </source>
</evidence>
<dbReference type="Pfam" id="PF07660">
    <property type="entry name" value="STN"/>
    <property type="match status" value="1"/>
</dbReference>
<keyword evidence="6 14" id="KW-0812">Transmembrane</keyword>
<evidence type="ECO:0000256" key="10">
    <source>
        <dbReference type="ARBA" id="ARBA00023077"/>
    </source>
</evidence>
<dbReference type="Pfam" id="PF00593">
    <property type="entry name" value="TonB_dep_Rec_b-barrel"/>
    <property type="match status" value="1"/>
</dbReference>
<evidence type="ECO:0000256" key="1">
    <source>
        <dbReference type="ARBA" id="ARBA00004571"/>
    </source>
</evidence>
<evidence type="ECO:0000313" key="19">
    <source>
        <dbReference type="EMBL" id="MCF5064104.1"/>
    </source>
</evidence>
<keyword evidence="9" id="KW-0406">Ion transport</keyword>
<dbReference type="SMART" id="SM00965">
    <property type="entry name" value="STN"/>
    <property type="match status" value="1"/>
</dbReference>
<keyword evidence="5" id="KW-0410">Iron transport</keyword>
<evidence type="ECO:0000313" key="20">
    <source>
        <dbReference type="Proteomes" id="UP000814207"/>
    </source>
</evidence>